<proteinExistence type="predicted"/>
<feature type="region of interest" description="Disordered" evidence="1">
    <location>
        <begin position="1"/>
        <end position="47"/>
    </location>
</feature>
<sequence length="119" mass="13931">MSEASESPEIRRKRLAKERQASLQKRRKIVNDENCPPETRLRPKQEVEPSGIRQNCLPKENQVCSRKRQNVNITIYHRIDSLLPEEGSQLAFAQLYIYDSVYENAHRHNIMADLDDTIL</sequence>
<organism evidence="2 3">
    <name type="scientific">Funneliformis mosseae</name>
    <name type="common">Endomycorrhizal fungus</name>
    <name type="synonym">Glomus mosseae</name>
    <dbReference type="NCBI Taxonomy" id="27381"/>
    <lineage>
        <taxon>Eukaryota</taxon>
        <taxon>Fungi</taxon>
        <taxon>Fungi incertae sedis</taxon>
        <taxon>Mucoromycota</taxon>
        <taxon>Glomeromycotina</taxon>
        <taxon>Glomeromycetes</taxon>
        <taxon>Glomerales</taxon>
        <taxon>Glomeraceae</taxon>
        <taxon>Funneliformis</taxon>
    </lineage>
</organism>
<name>A0A9N9DW60_FUNMO</name>
<evidence type="ECO:0000256" key="1">
    <source>
        <dbReference type="SAM" id="MobiDB-lite"/>
    </source>
</evidence>
<evidence type="ECO:0000313" key="3">
    <source>
        <dbReference type="Proteomes" id="UP000789375"/>
    </source>
</evidence>
<dbReference type="AlphaFoldDB" id="A0A9N9DW60"/>
<accession>A0A9N9DW60</accession>
<evidence type="ECO:0000313" key="2">
    <source>
        <dbReference type="EMBL" id="CAG8650244.1"/>
    </source>
</evidence>
<keyword evidence="3" id="KW-1185">Reference proteome</keyword>
<reference evidence="2" key="1">
    <citation type="submission" date="2021-06" db="EMBL/GenBank/DDBJ databases">
        <authorList>
            <person name="Kallberg Y."/>
            <person name="Tangrot J."/>
            <person name="Rosling A."/>
        </authorList>
    </citation>
    <scope>NUCLEOTIDE SEQUENCE</scope>
    <source>
        <strain evidence="2">87-6 pot B 2015</strain>
    </source>
</reference>
<dbReference type="Proteomes" id="UP000789375">
    <property type="component" value="Unassembled WGS sequence"/>
</dbReference>
<dbReference type="EMBL" id="CAJVPP010004454">
    <property type="protein sequence ID" value="CAG8650244.1"/>
    <property type="molecule type" value="Genomic_DNA"/>
</dbReference>
<protein>
    <submittedName>
        <fullName evidence="2">6196_t:CDS:1</fullName>
    </submittedName>
</protein>
<gene>
    <name evidence="2" type="ORF">FMOSSE_LOCUS11440</name>
</gene>
<comment type="caution">
    <text evidence="2">The sequence shown here is derived from an EMBL/GenBank/DDBJ whole genome shotgun (WGS) entry which is preliminary data.</text>
</comment>